<gene>
    <name evidence="5" type="ORF">DCF25_11000</name>
</gene>
<dbReference type="GO" id="GO:0046872">
    <property type="term" value="F:metal ion binding"/>
    <property type="evidence" value="ECO:0007669"/>
    <property type="project" value="UniProtKB-KW"/>
</dbReference>
<dbReference type="AlphaFoldDB" id="A0A2W4UEV6"/>
<protein>
    <submittedName>
        <fullName evidence="5">Agmatinase</fullName>
    </submittedName>
</protein>
<dbReference type="PRINTS" id="PR00116">
    <property type="entry name" value="ARGINASE"/>
</dbReference>
<dbReference type="InterPro" id="IPR006035">
    <property type="entry name" value="Ureohydrolase"/>
</dbReference>
<dbReference type="GO" id="GO:0008783">
    <property type="term" value="F:agmatinase activity"/>
    <property type="evidence" value="ECO:0007669"/>
    <property type="project" value="TreeGrafter"/>
</dbReference>
<dbReference type="Pfam" id="PF00491">
    <property type="entry name" value="Arginase"/>
    <property type="match status" value="1"/>
</dbReference>
<feature type="binding site" evidence="3">
    <location>
        <position position="188"/>
    </location>
    <ligand>
        <name>Mn(2+)</name>
        <dbReference type="ChEBI" id="CHEBI:29035"/>
        <label>1</label>
    </ligand>
</feature>
<keyword evidence="2" id="KW-0378">Hydrolase</keyword>
<feature type="binding site" evidence="3">
    <location>
        <position position="281"/>
    </location>
    <ligand>
        <name>Mn(2+)</name>
        <dbReference type="ChEBI" id="CHEBI:29035"/>
        <label>1</label>
    </ligand>
</feature>
<feature type="binding site" evidence="3">
    <location>
        <position position="283"/>
    </location>
    <ligand>
        <name>Mn(2+)</name>
        <dbReference type="ChEBI" id="CHEBI:29035"/>
        <label>1</label>
    </ligand>
</feature>
<comment type="similarity">
    <text evidence="4">Belongs to the arginase family.</text>
</comment>
<name>A0A2W4UEV6_9CYAN</name>
<keyword evidence="1 3" id="KW-0479">Metal-binding</keyword>
<accession>A0A2W4UEV6</accession>
<dbReference type="GO" id="GO:0033389">
    <property type="term" value="P:putrescine biosynthetic process from arginine, via agmatine"/>
    <property type="evidence" value="ECO:0007669"/>
    <property type="project" value="TreeGrafter"/>
</dbReference>
<sequence>MPNKQQIIAAFDPGGVGLDNGNIFGFPFSYDTADIIILGVPWEVTVSFHSGTAKGPKAVLDASPQLDFYDYDNPEGWKQGICMPPIPDWIEQKNGELRWRSLSGGESPAQKIVTATEQGQPLTDDLHTALKQVNDGCAQLNQWLLLKTRQALNAGKKVGILGGDHSVPLGALQALAEKYPDFGILHIDAHCDLRDAYQGFTFSHASIMRNAIALPQVSKLIQVGIRDVSHAEIEFAQSSNGRIRVHHDTALKRSRYQGTPWQTLCAQIVADLPPHVYISFDIDGLDPKLCPTTGTPVPGGLDLDEAFCLLREVADHREIIGFDLCEVGPDEWDGNVGARIIYKLCNLMGLSRSS</sequence>
<dbReference type="PROSITE" id="PS51409">
    <property type="entry name" value="ARGINASE_2"/>
    <property type="match status" value="1"/>
</dbReference>
<dbReference type="EMBL" id="QBMC01000066">
    <property type="protein sequence ID" value="PZO17590.1"/>
    <property type="molecule type" value="Genomic_DNA"/>
</dbReference>
<dbReference type="PANTHER" id="PTHR11358:SF26">
    <property type="entry name" value="GUANIDINO ACID HYDROLASE, MITOCHONDRIAL"/>
    <property type="match status" value="1"/>
</dbReference>
<proteinExistence type="inferred from homology"/>
<feature type="binding site" evidence="3">
    <location>
        <position position="192"/>
    </location>
    <ligand>
        <name>Mn(2+)</name>
        <dbReference type="ChEBI" id="CHEBI:29035"/>
        <label>1</label>
    </ligand>
</feature>
<dbReference type="CDD" id="cd11593">
    <property type="entry name" value="Agmatinase-like_2"/>
    <property type="match status" value="1"/>
</dbReference>
<dbReference type="Proteomes" id="UP000249354">
    <property type="component" value="Unassembled WGS sequence"/>
</dbReference>
<evidence type="ECO:0000313" key="6">
    <source>
        <dbReference type="Proteomes" id="UP000249354"/>
    </source>
</evidence>
<dbReference type="SUPFAM" id="SSF52768">
    <property type="entry name" value="Arginase/deacetylase"/>
    <property type="match status" value="1"/>
</dbReference>
<dbReference type="PANTHER" id="PTHR11358">
    <property type="entry name" value="ARGINASE/AGMATINASE"/>
    <property type="match status" value="1"/>
</dbReference>
<reference evidence="6" key="1">
    <citation type="submission" date="2018-04" db="EMBL/GenBank/DDBJ databases">
        <authorList>
            <person name="Cornet L."/>
        </authorList>
    </citation>
    <scope>NUCLEOTIDE SEQUENCE [LARGE SCALE GENOMIC DNA]</scope>
</reference>
<comment type="caution">
    <text evidence="5">The sequence shown here is derived from an EMBL/GenBank/DDBJ whole genome shotgun (WGS) entry which is preliminary data.</text>
</comment>
<reference evidence="5 6" key="2">
    <citation type="submission" date="2018-06" db="EMBL/GenBank/DDBJ databases">
        <title>Metagenomic assembly of (sub)arctic Cyanobacteria and their associated microbiome from non-axenic cultures.</title>
        <authorList>
            <person name="Baurain D."/>
        </authorList>
    </citation>
    <scope>NUCLEOTIDE SEQUENCE [LARGE SCALE GENOMIC DNA]</scope>
    <source>
        <strain evidence="5">ULC129bin1</strain>
    </source>
</reference>
<comment type="cofactor">
    <cofactor evidence="3">
        <name>Mn(2+)</name>
        <dbReference type="ChEBI" id="CHEBI:29035"/>
    </cofactor>
    <text evidence="3">Binds 2 manganese ions per subunit.</text>
</comment>
<feature type="binding site" evidence="3">
    <location>
        <position position="165"/>
    </location>
    <ligand>
        <name>Mn(2+)</name>
        <dbReference type="ChEBI" id="CHEBI:29035"/>
        <label>1</label>
    </ligand>
</feature>
<dbReference type="PIRSF" id="PIRSF036979">
    <property type="entry name" value="Arginase"/>
    <property type="match status" value="1"/>
</dbReference>
<organism evidence="5 6">
    <name type="scientific">Leptolyngbya foveolarum</name>
    <dbReference type="NCBI Taxonomy" id="47253"/>
    <lineage>
        <taxon>Bacteria</taxon>
        <taxon>Bacillati</taxon>
        <taxon>Cyanobacteriota</taxon>
        <taxon>Cyanophyceae</taxon>
        <taxon>Leptolyngbyales</taxon>
        <taxon>Leptolyngbyaceae</taxon>
        <taxon>Leptolyngbya group</taxon>
        <taxon>Leptolyngbya</taxon>
    </lineage>
</organism>
<feature type="binding site" evidence="3">
    <location>
        <position position="190"/>
    </location>
    <ligand>
        <name>Mn(2+)</name>
        <dbReference type="ChEBI" id="CHEBI:29035"/>
        <label>1</label>
    </ligand>
</feature>
<evidence type="ECO:0000256" key="1">
    <source>
        <dbReference type="ARBA" id="ARBA00022723"/>
    </source>
</evidence>
<dbReference type="InterPro" id="IPR023696">
    <property type="entry name" value="Ureohydrolase_dom_sf"/>
</dbReference>
<dbReference type="Gene3D" id="3.40.800.10">
    <property type="entry name" value="Ureohydrolase domain"/>
    <property type="match status" value="1"/>
</dbReference>
<keyword evidence="3" id="KW-0464">Manganese</keyword>
<evidence type="ECO:0000256" key="3">
    <source>
        <dbReference type="PIRSR" id="PIRSR036979-1"/>
    </source>
</evidence>
<evidence type="ECO:0000256" key="4">
    <source>
        <dbReference type="PROSITE-ProRule" id="PRU00742"/>
    </source>
</evidence>
<evidence type="ECO:0000313" key="5">
    <source>
        <dbReference type="EMBL" id="PZO17590.1"/>
    </source>
</evidence>
<evidence type="ECO:0000256" key="2">
    <source>
        <dbReference type="ARBA" id="ARBA00022801"/>
    </source>
</evidence>